<keyword evidence="2" id="KW-0255">Endonuclease</keyword>
<dbReference type="GO" id="GO:0004519">
    <property type="term" value="F:endonuclease activity"/>
    <property type="evidence" value="ECO:0007669"/>
    <property type="project" value="UniProtKB-KW"/>
</dbReference>
<dbReference type="Proteomes" id="UP001321492">
    <property type="component" value="Unassembled WGS sequence"/>
</dbReference>
<proteinExistence type="predicted"/>
<protein>
    <submittedName>
        <fullName evidence="2">Type II restriction endonuclease</fullName>
    </submittedName>
</protein>
<keyword evidence="3" id="KW-1185">Reference proteome</keyword>
<comment type="caution">
    <text evidence="2">The sequence shown here is derived from an EMBL/GenBank/DDBJ whole genome shotgun (WGS) entry which is preliminary data.</text>
</comment>
<dbReference type="InterPro" id="IPR015109">
    <property type="entry name" value="Restrct_endonuc_II_EcoRII_C"/>
</dbReference>
<keyword evidence="2" id="KW-0378">Hydrolase</keyword>
<feature type="domain" description="Restriction endonuclease type II EcoRII C-terminal" evidence="1">
    <location>
        <begin position="230"/>
        <end position="397"/>
    </location>
</feature>
<dbReference type="RefSeq" id="WP_283742219.1">
    <property type="nucleotide sequence ID" value="NZ_JASJEV010000021.1"/>
</dbReference>
<dbReference type="EMBL" id="JASJEV010000021">
    <property type="protein sequence ID" value="MDJ1160219.1"/>
    <property type="molecule type" value="Genomic_DNA"/>
</dbReference>
<name>A0ABT7ALG7_9HYPH</name>
<dbReference type="Gene3D" id="3.40.91.80">
    <property type="match status" value="1"/>
</dbReference>
<evidence type="ECO:0000313" key="3">
    <source>
        <dbReference type="Proteomes" id="UP001321492"/>
    </source>
</evidence>
<evidence type="ECO:0000313" key="2">
    <source>
        <dbReference type="EMBL" id="MDJ1160219.1"/>
    </source>
</evidence>
<dbReference type="InterPro" id="IPR038365">
    <property type="entry name" value="EcoRII_C_sf"/>
</dbReference>
<keyword evidence="2" id="KW-0540">Nuclease</keyword>
<dbReference type="SUPFAM" id="SSF52980">
    <property type="entry name" value="Restriction endonuclease-like"/>
    <property type="match status" value="1"/>
</dbReference>
<gene>
    <name evidence="2" type="ORF">QNA08_18560</name>
</gene>
<accession>A0ABT7ALG7</accession>
<dbReference type="Pfam" id="PF09019">
    <property type="entry name" value="EcoRII-C"/>
    <property type="match status" value="1"/>
</dbReference>
<reference evidence="2 3" key="1">
    <citation type="submission" date="2023-05" db="EMBL/GenBank/DDBJ databases">
        <title>Chelatococcus sp. nov., a moderately thermophilic bacterium isolated from hot spring microbial mat.</title>
        <authorList>
            <person name="Hu C.-J."/>
            <person name="Li W.-J."/>
        </authorList>
    </citation>
    <scope>NUCLEOTIDE SEQUENCE [LARGE SCALE GENOMIC DNA]</scope>
    <source>
        <strain evidence="2 3">SYSU G07232</strain>
    </source>
</reference>
<evidence type="ECO:0000259" key="1">
    <source>
        <dbReference type="Pfam" id="PF09019"/>
    </source>
</evidence>
<organism evidence="2 3">
    <name type="scientific">Chelatococcus albus</name>
    <dbReference type="NCBI Taxonomy" id="3047466"/>
    <lineage>
        <taxon>Bacteria</taxon>
        <taxon>Pseudomonadati</taxon>
        <taxon>Pseudomonadota</taxon>
        <taxon>Alphaproteobacteria</taxon>
        <taxon>Hyphomicrobiales</taxon>
        <taxon>Chelatococcaceae</taxon>
        <taxon>Chelatococcus</taxon>
    </lineage>
</organism>
<dbReference type="InterPro" id="IPR011335">
    <property type="entry name" value="Restrct_endonuc-II-like"/>
</dbReference>
<sequence>MRYGFLSEHFVRIAAKRLAAVEADPRRSNQHEFNGVEALRRVLGPEEFRNRPARFIWLGGENEGVTDTAPVSWYDSRRNQPHRAAEWRLYFKANAVMEMAAEGDLLVIGLRPDDEILFMVAPQGSTLENQIAWLFGLDGDLGGGFRFADYEGRNDRGLDFVANYVLEELGIEPAEPEADRLDRIVAAWGLAFPPSRDLSAAARKHAGAPDPREDADGALMGWIECEEALFRRLERRVVAERLREGFAAAGEADVDDFLAFSLSVQNRRKSRMGLSLENHVEAILGARGIRHERGARTEGNSRPDFLFPSAAAYHDSAFDPLLLSMLGVKSTLKDRWRQVLAEAARIDRKHLLTLEPGISVAQTDEMARNGLQLVVPAALHRTFTGRQAAWLMDFRGFLEVVADRQARAAARG</sequence>